<gene>
    <name evidence="2" type="ORF">LE_TR9575_c0_g1_i1_g.32345</name>
</gene>
<proteinExistence type="predicted"/>
<organism evidence="2">
    <name type="scientific">Noccaea caerulescens</name>
    <name type="common">Alpine penny-cress</name>
    <name type="synonym">Thlaspi caerulescens</name>
    <dbReference type="NCBI Taxonomy" id="107243"/>
    <lineage>
        <taxon>Eukaryota</taxon>
        <taxon>Viridiplantae</taxon>
        <taxon>Streptophyta</taxon>
        <taxon>Embryophyta</taxon>
        <taxon>Tracheophyta</taxon>
        <taxon>Spermatophyta</taxon>
        <taxon>Magnoliopsida</taxon>
        <taxon>eudicotyledons</taxon>
        <taxon>Gunneridae</taxon>
        <taxon>Pentapetalae</taxon>
        <taxon>rosids</taxon>
        <taxon>malvids</taxon>
        <taxon>Brassicales</taxon>
        <taxon>Brassicaceae</taxon>
        <taxon>Coluteocarpeae</taxon>
        <taxon>Noccaea</taxon>
    </lineage>
</organism>
<evidence type="ECO:0000256" key="1">
    <source>
        <dbReference type="SAM" id="MobiDB-lite"/>
    </source>
</evidence>
<feature type="region of interest" description="Disordered" evidence="1">
    <location>
        <begin position="49"/>
        <end position="70"/>
    </location>
</feature>
<dbReference type="AlphaFoldDB" id="A0A1J3HTT1"/>
<feature type="compositionally biased region" description="Basic residues" evidence="1">
    <location>
        <begin position="56"/>
        <end position="70"/>
    </location>
</feature>
<reference evidence="2" key="1">
    <citation type="submission" date="2016-07" db="EMBL/GenBank/DDBJ databases">
        <title>De novo transcriptome assembly of four accessions of the metal hyperaccumulator plant Noccaea caerulescens.</title>
        <authorList>
            <person name="Blande D."/>
            <person name="Halimaa P."/>
            <person name="Tervahauta A.I."/>
            <person name="Aarts M.G."/>
            <person name="Karenlampi S.O."/>
        </authorList>
    </citation>
    <scope>NUCLEOTIDE SEQUENCE</scope>
</reference>
<accession>A0A1J3HTT1</accession>
<dbReference type="EMBL" id="GEVL01006280">
    <property type="protein sequence ID" value="JAU71061.1"/>
    <property type="molecule type" value="Transcribed_RNA"/>
</dbReference>
<sequence length="70" mass="8287">MLIRPDIIINKTKKKTNHCKIIARQKKNEKKLVMMIDFSVSHMSQIPSSLHQSVREKKKLNPHLKLIRRS</sequence>
<name>A0A1J3HTT1_NOCCA</name>
<evidence type="ECO:0000313" key="2">
    <source>
        <dbReference type="EMBL" id="JAU71061.1"/>
    </source>
</evidence>
<protein>
    <submittedName>
        <fullName evidence="2">Uncharacterized protein</fullName>
    </submittedName>
</protein>